<sequence>MNMLVSRQTRPMAEILPTVRADEHFITGVNPHVPGKRVCSLKVRSTQRAVEFFFMCVCTLHVSE</sequence>
<dbReference type="EMBL" id="GBXM01086460">
    <property type="protein sequence ID" value="JAH22117.1"/>
    <property type="molecule type" value="Transcribed_RNA"/>
</dbReference>
<reference evidence="1" key="1">
    <citation type="submission" date="2014-11" db="EMBL/GenBank/DDBJ databases">
        <authorList>
            <person name="Amaro Gonzalez C."/>
        </authorList>
    </citation>
    <scope>NUCLEOTIDE SEQUENCE</scope>
</reference>
<protein>
    <submittedName>
        <fullName evidence="1">Uncharacterized protein</fullName>
    </submittedName>
</protein>
<reference evidence="1" key="2">
    <citation type="journal article" date="2015" name="Fish Shellfish Immunol.">
        <title>Early steps in the European eel (Anguilla anguilla)-Vibrio vulnificus interaction in the gills: Role of the RtxA13 toxin.</title>
        <authorList>
            <person name="Callol A."/>
            <person name="Pajuelo D."/>
            <person name="Ebbesson L."/>
            <person name="Teles M."/>
            <person name="MacKenzie S."/>
            <person name="Amaro C."/>
        </authorList>
    </citation>
    <scope>NUCLEOTIDE SEQUENCE</scope>
</reference>
<dbReference type="AlphaFoldDB" id="A0A0E9R040"/>
<proteinExistence type="predicted"/>
<organism evidence="1">
    <name type="scientific">Anguilla anguilla</name>
    <name type="common">European freshwater eel</name>
    <name type="synonym">Muraena anguilla</name>
    <dbReference type="NCBI Taxonomy" id="7936"/>
    <lineage>
        <taxon>Eukaryota</taxon>
        <taxon>Metazoa</taxon>
        <taxon>Chordata</taxon>
        <taxon>Craniata</taxon>
        <taxon>Vertebrata</taxon>
        <taxon>Euteleostomi</taxon>
        <taxon>Actinopterygii</taxon>
        <taxon>Neopterygii</taxon>
        <taxon>Teleostei</taxon>
        <taxon>Anguilliformes</taxon>
        <taxon>Anguillidae</taxon>
        <taxon>Anguilla</taxon>
    </lineage>
</organism>
<evidence type="ECO:0000313" key="1">
    <source>
        <dbReference type="EMBL" id="JAH22117.1"/>
    </source>
</evidence>
<accession>A0A0E9R040</accession>
<name>A0A0E9R040_ANGAN</name>